<keyword evidence="3" id="KW-1185">Reference proteome</keyword>
<feature type="signal peptide" evidence="1">
    <location>
        <begin position="1"/>
        <end position="28"/>
    </location>
</feature>
<reference evidence="2 3" key="1">
    <citation type="journal article" date="2019" name="Sci. Rep.">
        <title>A high-quality genome of Eragrostis curvula grass provides insights into Poaceae evolution and supports new strategies to enhance forage quality.</title>
        <authorList>
            <person name="Carballo J."/>
            <person name="Santos B.A.C.M."/>
            <person name="Zappacosta D."/>
            <person name="Garbus I."/>
            <person name="Selva J.P."/>
            <person name="Gallo C.A."/>
            <person name="Diaz A."/>
            <person name="Albertini E."/>
            <person name="Caccamo M."/>
            <person name="Echenique V."/>
        </authorList>
    </citation>
    <scope>NUCLEOTIDE SEQUENCE [LARGE SCALE GENOMIC DNA]</scope>
    <source>
        <strain evidence="3">cv. Victoria</strain>
        <tissue evidence="2">Leaf</tissue>
    </source>
</reference>
<accession>A0A5J9WBM2</accession>
<dbReference type="Gramene" id="TVU46152">
    <property type="protein sequence ID" value="TVU46152"/>
    <property type="gene ID" value="EJB05_05670"/>
</dbReference>
<comment type="caution">
    <text evidence="2">The sequence shown here is derived from an EMBL/GenBank/DDBJ whole genome shotgun (WGS) entry which is preliminary data.</text>
</comment>
<keyword evidence="1" id="KW-0732">Signal</keyword>
<protein>
    <submittedName>
        <fullName evidence="2">Uncharacterized protein</fullName>
    </submittedName>
</protein>
<organism evidence="2 3">
    <name type="scientific">Eragrostis curvula</name>
    <name type="common">weeping love grass</name>
    <dbReference type="NCBI Taxonomy" id="38414"/>
    <lineage>
        <taxon>Eukaryota</taxon>
        <taxon>Viridiplantae</taxon>
        <taxon>Streptophyta</taxon>
        <taxon>Embryophyta</taxon>
        <taxon>Tracheophyta</taxon>
        <taxon>Spermatophyta</taxon>
        <taxon>Magnoliopsida</taxon>
        <taxon>Liliopsida</taxon>
        <taxon>Poales</taxon>
        <taxon>Poaceae</taxon>
        <taxon>PACMAD clade</taxon>
        <taxon>Chloridoideae</taxon>
        <taxon>Eragrostideae</taxon>
        <taxon>Eragrostidinae</taxon>
        <taxon>Eragrostis</taxon>
    </lineage>
</organism>
<dbReference type="AlphaFoldDB" id="A0A5J9WBM2"/>
<dbReference type="EMBL" id="RWGY01000004">
    <property type="protein sequence ID" value="TVU46152.1"/>
    <property type="molecule type" value="Genomic_DNA"/>
</dbReference>
<feature type="non-terminal residue" evidence="2">
    <location>
        <position position="1"/>
    </location>
</feature>
<evidence type="ECO:0000256" key="1">
    <source>
        <dbReference type="SAM" id="SignalP"/>
    </source>
</evidence>
<evidence type="ECO:0000313" key="2">
    <source>
        <dbReference type="EMBL" id="TVU46152.1"/>
    </source>
</evidence>
<name>A0A5J9WBM2_9POAL</name>
<dbReference type="Proteomes" id="UP000324897">
    <property type="component" value="Chromosome 5"/>
</dbReference>
<sequence>VFSWISKQSFLHCLIWILFNLNFDHTASIVLLAMNVEAIEWGKLECKRMRMLASSDGENKESVLLFLEERENFSSPLNQLRNREHQQEYDYESDFFHVLISEWRSSSSN</sequence>
<gene>
    <name evidence="2" type="ORF">EJB05_05670</name>
</gene>
<feature type="chain" id="PRO_5023886723" evidence="1">
    <location>
        <begin position="29"/>
        <end position="109"/>
    </location>
</feature>
<proteinExistence type="predicted"/>
<evidence type="ECO:0000313" key="3">
    <source>
        <dbReference type="Proteomes" id="UP000324897"/>
    </source>
</evidence>